<dbReference type="PANTHER" id="PTHR12992:SF11">
    <property type="entry name" value="MITOCHONDRIAL COENZYME A DIPHOSPHATASE NUDT8"/>
    <property type="match status" value="1"/>
</dbReference>
<evidence type="ECO:0000256" key="4">
    <source>
        <dbReference type="ARBA" id="ARBA00022801"/>
    </source>
</evidence>
<dbReference type="PANTHER" id="PTHR12992">
    <property type="entry name" value="NUDIX HYDROLASE"/>
    <property type="match status" value="1"/>
</dbReference>
<comment type="cofactor">
    <cofactor evidence="1">
        <name>Mn(2+)</name>
        <dbReference type="ChEBI" id="CHEBI:29035"/>
    </cofactor>
</comment>
<dbReference type="InterPro" id="IPR015797">
    <property type="entry name" value="NUDIX_hydrolase-like_dom_sf"/>
</dbReference>
<proteinExistence type="predicted"/>
<keyword evidence="5" id="KW-0460">Magnesium</keyword>
<evidence type="ECO:0000256" key="1">
    <source>
        <dbReference type="ARBA" id="ARBA00001936"/>
    </source>
</evidence>
<dbReference type="CDD" id="cd03426">
    <property type="entry name" value="NUDIX_CoAse_Nudt7"/>
    <property type="match status" value="1"/>
</dbReference>
<dbReference type="SUPFAM" id="SSF55811">
    <property type="entry name" value="Nudix"/>
    <property type="match status" value="1"/>
</dbReference>
<keyword evidence="6" id="KW-0464">Manganese</keyword>
<dbReference type="AlphaFoldDB" id="A0A160VBT0"/>
<keyword evidence="3" id="KW-0479">Metal-binding</keyword>
<evidence type="ECO:0000313" key="9">
    <source>
        <dbReference type="EMBL" id="CUV02030.1"/>
    </source>
</evidence>
<evidence type="ECO:0000256" key="5">
    <source>
        <dbReference type="ARBA" id="ARBA00022842"/>
    </source>
</evidence>
<dbReference type="GO" id="GO:0046872">
    <property type="term" value="F:metal ion binding"/>
    <property type="evidence" value="ECO:0007669"/>
    <property type="project" value="UniProtKB-KW"/>
</dbReference>
<feature type="region of interest" description="Disordered" evidence="7">
    <location>
        <begin position="56"/>
        <end position="75"/>
    </location>
</feature>
<organism evidence="9">
    <name type="scientific">hydrothermal vent metagenome</name>
    <dbReference type="NCBI Taxonomy" id="652676"/>
    <lineage>
        <taxon>unclassified sequences</taxon>
        <taxon>metagenomes</taxon>
        <taxon>ecological metagenomes</taxon>
    </lineage>
</organism>
<comment type="cofactor">
    <cofactor evidence="2">
        <name>Mg(2+)</name>
        <dbReference type="ChEBI" id="CHEBI:18420"/>
    </cofactor>
</comment>
<protein>
    <submittedName>
        <fullName evidence="9">Hypothetical nudix hydrolase YeaB</fullName>
    </submittedName>
</protein>
<dbReference type="PROSITE" id="PS51462">
    <property type="entry name" value="NUDIX"/>
    <property type="match status" value="1"/>
</dbReference>
<dbReference type="Gene3D" id="3.90.79.10">
    <property type="entry name" value="Nucleoside Triphosphate Pyrophosphohydrolase"/>
    <property type="match status" value="1"/>
</dbReference>
<evidence type="ECO:0000256" key="2">
    <source>
        <dbReference type="ARBA" id="ARBA00001946"/>
    </source>
</evidence>
<gene>
    <name evidence="9" type="ORF">MGWOODY_Clf613</name>
</gene>
<feature type="domain" description="Nudix hydrolase" evidence="8">
    <location>
        <begin position="25"/>
        <end position="158"/>
    </location>
</feature>
<dbReference type="Pfam" id="PF00293">
    <property type="entry name" value="NUDIX"/>
    <property type="match status" value="1"/>
</dbReference>
<evidence type="ECO:0000256" key="7">
    <source>
        <dbReference type="SAM" id="MobiDB-lite"/>
    </source>
</evidence>
<name>A0A160VBT0_9ZZZZ</name>
<evidence type="ECO:0000259" key="8">
    <source>
        <dbReference type="PROSITE" id="PS51462"/>
    </source>
</evidence>
<sequence>MGQTPPELLKRGLADRVVARADGTGLIPSAVMVLLYPKDGEYCILLNKRSEQVEHHKGEISFPGGARDPEDRDSLETALRETEEEMGIMRGDITVIGEMDEVATRSNFRVQVFTGTIEYPYEFNPSEIEIAEVLEFPVSALIDPANRRTERRWEDGQPVDSYSYAHQEHVVFGATARILQSCIEILDDRLESEERQVD</sequence>
<evidence type="ECO:0000256" key="3">
    <source>
        <dbReference type="ARBA" id="ARBA00022723"/>
    </source>
</evidence>
<dbReference type="EMBL" id="FAXA01000168">
    <property type="protein sequence ID" value="CUV02030.1"/>
    <property type="molecule type" value="Genomic_DNA"/>
</dbReference>
<evidence type="ECO:0000256" key="6">
    <source>
        <dbReference type="ARBA" id="ARBA00023211"/>
    </source>
</evidence>
<keyword evidence="4 9" id="KW-0378">Hydrolase</keyword>
<reference evidence="9" key="1">
    <citation type="submission" date="2015-10" db="EMBL/GenBank/DDBJ databases">
        <authorList>
            <person name="Gilbert D.G."/>
        </authorList>
    </citation>
    <scope>NUCLEOTIDE SEQUENCE</scope>
</reference>
<dbReference type="InterPro" id="IPR000086">
    <property type="entry name" value="NUDIX_hydrolase_dom"/>
</dbReference>
<accession>A0A160VBT0</accession>
<dbReference type="InterPro" id="IPR045121">
    <property type="entry name" value="CoAse"/>
</dbReference>
<dbReference type="GO" id="GO:0010945">
    <property type="term" value="F:coenzyme A diphosphatase activity"/>
    <property type="evidence" value="ECO:0007669"/>
    <property type="project" value="InterPro"/>
</dbReference>